<protein>
    <submittedName>
        <fullName evidence="2">Protein UL27</fullName>
    </submittedName>
</protein>
<proteinExistence type="predicted"/>
<reference evidence="2" key="2">
    <citation type="submission" date="2024-02" db="EMBL/GenBank/DDBJ databases">
        <authorList>
            <person name="Hu B."/>
        </authorList>
    </citation>
    <scope>NUCLEOTIDE SEQUENCE</scope>
    <source>
        <strain evidence="2">3A/Kenya/RNAKID2118/2016</strain>
    </source>
</reference>
<feature type="compositionally biased region" description="Acidic residues" evidence="1">
    <location>
        <begin position="599"/>
        <end position="613"/>
    </location>
</feature>
<organism evidence="2">
    <name type="scientific">Lemniscomys rat herpesvirus</name>
    <dbReference type="NCBI Taxonomy" id="3141920"/>
    <lineage>
        <taxon>Viruses</taxon>
        <taxon>Duplodnaviria</taxon>
        <taxon>Heunggongvirae</taxon>
        <taxon>Peploviricota</taxon>
        <taxon>Herviviricetes</taxon>
        <taxon>Herpesvirales</taxon>
    </lineage>
</organism>
<name>A0AAU7E1X1_9VIRU</name>
<sequence>MGDGLYSERRLIYEMIDDETLDEFGRRFVDVYLSALRSRRDAIRLGLMDAKLRHADAGPITWDEMNECKSRLMVTSRQACVIELRHSYLKNAKYATAAGKYHIKGLTLKWDTAIWSLLREVEQSPQANPLIYPSATKYTELLAGLEFRPEASEIARSICRVMVIGHYALDSIYSYTNRGSLSRYLRSSCDFVCDIYDKLERVSEILPERRERRLIEAILPTSVCRCMGLSYERVGRSAFFRRDYVMYAEHAMEMLYDAFCECDECRERRFERLSDAVHVGVGRTRKCAPSRIPRFEKRYVRVANYPELGALSLPKIRHLNEVQQEDVCRWLEKDLIFSNREGRVHFGLPLPFGGSSCADVDHEYVLFLAANVTFLVFVVRTLYVIIRFQAAEYGHRLRQEVSGLANLLAGVARQAPRGLVVDPSDVRTREGYLMAAEALRRLDFSKPGGRSFFENFSGFIDVSRNIPDYQSIREARTREELLLHHLYVRRMYDDNEQPLKEFCGEDKLVPYYVFVGDRTPRTSTAVRNMAVDLSDRELCNEANRVRRWLEHARVPFAIVRVTSRNYLSDFENMYVRRYVGGEVGGCVKIDDIPDSCRDSDEETDSVGDGEEMFVESPSVSGDAESSRNNVSVGDDGDEMVSRRVYENDGRPVEDMVSGEPVFVTGFKPDRLRDGSS</sequence>
<dbReference type="InterPro" id="IPR010302">
    <property type="entry name" value="UL27-like_protein_herpesevirus"/>
</dbReference>
<accession>A0AAU7E1X1</accession>
<feature type="region of interest" description="Disordered" evidence="1">
    <location>
        <begin position="595"/>
        <end position="641"/>
    </location>
</feature>
<dbReference type="EMBL" id="PP711850">
    <property type="protein sequence ID" value="XBH23756.1"/>
    <property type="molecule type" value="Genomic_DNA"/>
</dbReference>
<evidence type="ECO:0000256" key="1">
    <source>
        <dbReference type="SAM" id="MobiDB-lite"/>
    </source>
</evidence>
<dbReference type="Pfam" id="PF05999">
    <property type="entry name" value="Herpes_U5"/>
    <property type="match status" value="1"/>
</dbReference>
<reference evidence="2" key="1">
    <citation type="journal article" date="2024" name="Microbiome">
        <title>Substantial viral diversity in bats and rodents from East Africa: insights into evolution, recombination, and cocirculation.</title>
        <authorList>
            <person name="Wang D."/>
            <person name="Yang X."/>
            <person name="Ren Z."/>
            <person name="Hu B."/>
            <person name="Zhao H."/>
            <person name="Yang K."/>
            <person name="Shi P."/>
            <person name="Zhang Z."/>
            <person name="Feng Q."/>
            <person name="Nawenja C.V."/>
            <person name="Obanda V."/>
            <person name="Robert K."/>
            <person name="Nalikka B."/>
            <person name="Waruhiu C.N."/>
            <person name="Ochola G.O."/>
            <person name="Onyuok S.O."/>
            <person name="Ochieng H."/>
            <person name="Li B."/>
            <person name="Zhu Y."/>
            <person name="Si H."/>
            <person name="Yin J."/>
            <person name="Kristiansen K."/>
            <person name="Jin X."/>
            <person name="Xu X."/>
            <person name="Xiao M."/>
            <person name="Agwanda B."/>
            <person name="Ommeh S."/>
            <person name="Li J."/>
            <person name="Shi Z.L."/>
        </authorList>
    </citation>
    <scope>NUCLEOTIDE SEQUENCE</scope>
    <source>
        <strain evidence="2">3A/Kenya/RNAKID2118/2016</strain>
    </source>
</reference>
<evidence type="ECO:0000313" key="2">
    <source>
        <dbReference type="EMBL" id="XBH23756.1"/>
    </source>
</evidence>